<dbReference type="AlphaFoldDB" id="A0A0N1I659"/>
<proteinExistence type="inferred from homology"/>
<evidence type="ECO:0000313" key="2">
    <source>
        <dbReference type="EMBL" id="KPI86330.1"/>
    </source>
</evidence>
<dbReference type="EMBL" id="LJSK01000136">
    <property type="protein sequence ID" value="KPI86330.1"/>
    <property type="molecule type" value="Genomic_DNA"/>
</dbReference>
<dbReference type="VEuPathDB" id="TriTrypDB:Lsey_0136_0030"/>
<keyword evidence="3" id="KW-1185">Reference proteome</keyword>
<dbReference type="Gene3D" id="3.30.420.40">
    <property type="match status" value="2"/>
</dbReference>
<protein>
    <submittedName>
        <fullName evidence="2">Putative Actin-like protein</fullName>
    </submittedName>
</protein>
<dbReference type="InterPro" id="IPR043129">
    <property type="entry name" value="ATPase_NBD"/>
</dbReference>
<evidence type="ECO:0000313" key="3">
    <source>
        <dbReference type="Proteomes" id="UP000038009"/>
    </source>
</evidence>
<dbReference type="OrthoDB" id="7340501at2759"/>
<gene>
    <name evidence="2" type="ORF">ABL78_4596</name>
</gene>
<dbReference type="PANTHER" id="PTHR11937">
    <property type="entry name" value="ACTIN"/>
    <property type="match status" value="1"/>
</dbReference>
<dbReference type="InterPro" id="IPR004000">
    <property type="entry name" value="Actin"/>
</dbReference>
<reference evidence="2 3" key="1">
    <citation type="journal article" date="2015" name="PLoS Pathog.">
        <title>Leptomonas seymouri: Adaptations to the Dixenous Life Cycle Analyzed by Genome Sequencing, Transcriptome Profiling and Co-infection with Leishmania donovani.</title>
        <authorList>
            <person name="Kraeva N."/>
            <person name="Butenko A."/>
            <person name="Hlavacova J."/>
            <person name="Kostygov A."/>
            <person name="Myskova J."/>
            <person name="Grybchuk D."/>
            <person name="Lestinova T."/>
            <person name="Votypka J."/>
            <person name="Volf P."/>
            <person name="Opperdoes F."/>
            <person name="Flegontov P."/>
            <person name="Lukes J."/>
            <person name="Yurchenko V."/>
        </authorList>
    </citation>
    <scope>NUCLEOTIDE SEQUENCE [LARGE SCALE GENOMIC DNA]</scope>
    <source>
        <strain evidence="2 3">ATCC 30220</strain>
    </source>
</reference>
<dbReference type="Proteomes" id="UP000038009">
    <property type="component" value="Unassembled WGS sequence"/>
</dbReference>
<accession>A0A0N1I659</accession>
<sequence>MEHQHNSASTSSAGYVSSLPVFIFDAGARIIKSGLHTSSAPHLTPSVVGTPKYPRCLPGPSPAVFSSRNDLVVGQEARRQRGLLRLAYPVQNGGAIGDWESMRPLMRQSIHGALASPASASGSAAHALLDENAEVLYSIVESPFASRPQRARLAEMLFEGPGKSTKVGPRAAGVFCGIGPLLALYATGQTTGLVVDVGDGGVSTAAAVDGYALPLCLQHDVSGASGSAMTSYLTRLLYQSGVLGPIASTVTGSTASSSKSTVAGLTCSSAHNLSRGASAGTAQERELVYDIKEACCSVSPVPLVSSHTATGAASAATPTVSELNAALLNAARQGRQLACESDSTAAVTPRSHTLPDGQTIQVGAVEATQAPEVLFYPSLLGLEGPGVVDAILNAVVAAPADVQSKLLCNIVLTGGATCCPGFGKRVFRELEQRVNAADPISGLRGQRVCVTAPAQRAHAGWLGASFVAQLSSFATCMVVTRSAYEEEGEVALAKRVLT</sequence>
<dbReference type="OMA" id="PKYPRCL"/>
<organism evidence="2 3">
    <name type="scientific">Leptomonas seymouri</name>
    <dbReference type="NCBI Taxonomy" id="5684"/>
    <lineage>
        <taxon>Eukaryota</taxon>
        <taxon>Discoba</taxon>
        <taxon>Euglenozoa</taxon>
        <taxon>Kinetoplastea</taxon>
        <taxon>Metakinetoplastina</taxon>
        <taxon>Trypanosomatida</taxon>
        <taxon>Trypanosomatidae</taxon>
        <taxon>Leishmaniinae</taxon>
        <taxon>Leptomonas</taxon>
    </lineage>
</organism>
<dbReference type="Pfam" id="PF00022">
    <property type="entry name" value="Actin"/>
    <property type="match status" value="1"/>
</dbReference>
<dbReference type="Gene3D" id="3.90.640.10">
    <property type="entry name" value="Actin, Chain A, domain 4"/>
    <property type="match status" value="1"/>
</dbReference>
<dbReference type="SUPFAM" id="SSF53067">
    <property type="entry name" value="Actin-like ATPase domain"/>
    <property type="match status" value="2"/>
</dbReference>
<comment type="similarity">
    <text evidence="1">Belongs to the actin family.</text>
</comment>
<comment type="caution">
    <text evidence="2">The sequence shown here is derived from an EMBL/GenBank/DDBJ whole genome shotgun (WGS) entry which is preliminary data.</text>
</comment>
<evidence type="ECO:0000256" key="1">
    <source>
        <dbReference type="RuleBase" id="RU000487"/>
    </source>
</evidence>
<dbReference type="SMART" id="SM00268">
    <property type="entry name" value="ACTIN"/>
    <property type="match status" value="1"/>
</dbReference>
<name>A0A0N1I659_LEPSE</name>